<keyword evidence="3" id="KW-1185">Reference proteome</keyword>
<evidence type="ECO:0000313" key="3">
    <source>
        <dbReference type="Proteomes" id="UP001215280"/>
    </source>
</evidence>
<evidence type="ECO:0008006" key="4">
    <source>
        <dbReference type="Google" id="ProtNLM"/>
    </source>
</evidence>
<keyword evidence="1" id="KW-1133">Transmembrane helix</keyword>
<evidence type="ECO:0000313" key="2">
    <source>
        <dbReference type="EMBL" id="KAJ7743717.1"/>
    </source>
</evidence>
<accession>A0AAD7IJM7</accession>
<feature type="transmembrane region" description="Helical" evidence="1">
    <location>
        <begin position="71"/>
        <end position="89"/>
    </location>
</feature>
<sequence length="95" mass="10728">MGVRMSRVPNLDPVTSSAFIASVLESKRNFLLERSIACVFFRFFLVGIIAFPMRVPPMSSLPFIQPSSVSLVLHSIPYLLFSTLHSFALRSPFHR</sequence>
<name>A0AAD7IJM7_9AGAR</name>
<protein>
    <recommendedName>
        <fullName evidence="4">Transmembrane protein</fullName>
    </recommendedName>
</protein>
<gene>
    <name evidence="2" type="ORF">DFH07DRAFT_35382</name>
</gene>
<comment type="caution">
    <text evidence="2">The sequence shown here is derived from an EMBL/GenBank/DDBJ whole genome shotgun (WGS) entry which is preliminary data.</text>
</comment>
<dbReference type="Proteomes" id="UP001215280">
    <property type="component" value="Unassembled WGS sequence"/>
</dbReference>
<dbReference type="EMBL" id="JARJLG010000111">
    <property type="protein sequence ID" value="KAJ7743717.1"/>
    <property type="molecule type" value="Genomic_DNA"/>
</dbReference>
<proteinExistence type="predicted"/>
<feature type="transmembrane region" description="Helical" evidence="1">
    <location>
        <begin position="31"/>
        <end position="51"/>
    </location>
</feature>
<organism evidence="2 3">
    <name type="scientific">Mycena maculata</name>
    <dbReference type="NCBI Taxonomy" id="230809"/>
    <lineage>
        <taxon>Eukaryota</taxon>
        <taxon>Fungi</taxon>
        <taxon>Dikarya</taxon>
        <taxon>Basidiomycota</taxon>
        <taxon>Agaricomycotina</taxon>
        <taxon>Agaricomycetes</taxon>
        <taxon>Agaricomycetidae</taxon>
        <taxon>Agaricales</taxon>
        <taxon>Marasmiineae</taxon>
        <taxon>Mycenaceae</taxon>
        <taxon>Mycena</taxon>
    </lineage>
</organism>
<keyword evidence="1" id="KW-0472">Membrane</keyword>
<keyword evidence="1" id="KW-0812">Transmembrane</keyword>
<reference evidence="2" key="1">
    <citation type="submission" date="2023-03" db="EMBL/GenBank/DDBJ databases">
        <title>Massive genome expansion in bonnet fungi (Mycena s.s.) driven by repeated elements and novel gene families across ecological guilds.</title>
        <authorList>
            <consortium name="Lawrence Berkeley National Laboratory"/>
            <person name="Harder C.B."/>
            <person name="Miyauchi S."/>
            <person name="Viragh M."/>
            <person name="Kuo A."/>
            <person name="Thoen E."/>
            <person name="Andreopoulos B."/>
            <person name="Lu D."/>
            <person name="Skrede I."/>
            <person name="Drula E."/>
            <person name="Henrissat B."/>
            <person name="Morin E."/>
            <person name="Kohler A."/>
            <person name="Barry K."/>
            <person name="LaButti K."/>
            <person name="Morin E."/>
            <person name="Salamov A."/>
            <person name="Lipzen A."/>
            <person name="Mereny Z."/>
            <person name="Hegedus B."/>
            <person name="Baldrian P."/>
            <person name="Stursova M."/>
            <person name="Weitz H."/>
            <person name="Taylor A."/>
            <person name="Grigoriev I.V."/>
            <person name="Nagy L.G."/>
            <person name="Martin F."/>
            <person name="Kauserud H."/>
        </authorList>
    </citation>
    <scope>NUCLEOTIDE SEQUENCE</scope>
    <source>
        <strain evidence="2">CBHHK188m</strain>
    </source>
</reference>
<evidence type="ECO:0000256" key="1">
    <source>
        <dbReference type="SAM" id="Phobius"/>
    </source>
</evidence>
<dbReference type="AlphaFoldDB" id="A0AAD7IJM7"/>